<comment type="caution">
    <text evidence="3">The sequence shown here is derived from an EMBL/GenBank/DDBJ whole genome shotgun (WGS) entry which is preliminary data.</text>
</comment>
<protein>
    <recommendedName>
        <fullName evidence="2">BTB domain-containing protein</fullName>
    </recommendedName>
</protein>
<proteinExistence type="predicted"/>
<keyword evidence="4" id="KW-1185">Reference proteome</keyword>
<dbReference type="Pfam" id="PF00651">
    <property type="entry name" value="BTB"/>
    <property type="match status" value="1"/>
</dbReference>
<feature type="region of interest" description="Disordered" evidence="1">
    <location>
        <begin position="1"/>
        <end position="26"/>
    </location>
</feature>
<name>A0A1B8AXX0_FUSPO</name>
<dbReference type="CDD" id="cd18186">
    <property type="entry name" value="BTB_POZ_ZBTB_KLHL-like"/>
    <property type="match status" value="1"/>
</dbReference>
<dbReference type="EMBL" id="LYXU01000002">
    <property type="protein sequence ID" value="OBS25375.1"/>
    <property type="molecule type" value="Genomic_DNA"/>
</dbReference>
<dbReference type="OMA" id="CQAHTML"/>
<evidence type="ECO:0000313" key="3">
    <source>
        <dbReference type="EMBL" id="OBS25375.1"/>
    </source>
</evidence>
<evidence type="ECO:0000313" key="4">
    <source>
        <dbReference type="Proteomes" id="UP000091967"/>
    </source>
</evidence>
<dbReference type="OrthoDB" id="5275938at2759"/>
<dbReference type="STRING" id="36050.A0A1B8AXX0"/>
<dbReference type="Gene3D" id="3.30.710.10">
    <property type="entry name" value="Potassium Channel Kv1.1, Chain A"/>
    <property type="match status" value="1"/>
</dbReference>
<organism evidence="3 4">
    <name type="scientific">Fusarium poae</name>
    <dbReference type="NCBI Taxonomy" id="36050"/>
    <lineage>
        <taxon>Eukaryota</taxon>
        <taxon>Fungi</taxon>
        <taxon>Dikarya</taxon>
        <taxon>Ascomycota</taxon>
        <taxon>Pezizomycotina</taxon>
        <taxon>Sordariomycetes</taxon>
        <taxon>Hypocreomycetidae</taxon>
        <taxon>Hypocreales</taxon>
        <taxon>Nectriaceae</taxon>
        <taxon>Fusarium</taxon>
    </lineage>
</organism>
<dbReference type="SUPFAM" id="SSF54695">
    <property type="entry name" value="POZ domain"/>
    <property type="match status" value="1"/>
</dbReference>
<reference evidence="3 4" key="1">
    <citation type="submission" date="2016-06" db="EMBL/GenBank/DDBJ databases">
        <title>Living apart together: crosstalk between the core and supernumerary genomes in a fungal plant pathogen.</title>
        <authorList>
            <person name="Vanheule A."/>
            <person name="Audenaert K."/>
            <person name="Warris S."/>
            <person name="Van De Geest H."/>
            <person name="Schijlen E."/>
            <person name="Hofte M."/>
            <person name="De Saeger S."/>
            <person name="Haesaert G."/>
            <person name="Waalwijk C."/>
            <person name="Van Der Lee T."/>
        </authorList>
    </citation>
    <scope>NUCLEOTIDE SEQUENCE [LARGE SCALE GENOMIC DNA]</scope>
    <source>
        <strain evidence="3 4">2516</strain>
    </source>
</reference>
<gene>
    <name evidence="3" type="ORF">FPOA_05908</name>
</gene>
<dbReference type="Proteomes" id="UP000091967">
    <property type="component" value="Unassembled WGS sequence"/>
</dbReference>
<dbReference type="InterPro" id="IPR011333">
    <property type="entry name" value="SKP1/BTB/POZ_sf"/>
</dbReference>
<feature type="domain" description="BTB" evidence="2">
    <location>
        <begin position="32"/>
        <end position="131"/>
    </location>
</feature>
<sequence>MTGTPAKRQKVGYDSPSPNDTPSFEDFSPDGDVIFIVQGKTRVRVLSAVMRCASPVFAAMLRSNFKEGCALAESEDIPVEIPLPEDDAEEFGWICRVLHCQAHTMLWKPTLSQVSSVWLLVDKYDMKDSIKLSLNLWTSESIKEPYSDHAFWILAVASLRNQEAGYFKHATRQLILNADIPFITIASTMERTTQAIASESVAYKLAGKLQATRDSAIMESNKFLYGDLPAIVLNGCASCTKTYLKKIHRHIRDRIFKPADSRLICIRAMILAIYEWAQHPRYHCPESPCGMSIRNIEKKTSEFLKVGFDGLCLDCFGGKSCHKHA</sequence>
<dbReference type="InterPro" id="IPR000210">
    <property type="entry name" value="BTB/POZ_dom"/>
</dbReference>
<accession>A0A1B8AXX0</accession>
<evidence type="ECO:0000259" key="2">
    <source>
        <dbReference type="Pfam" id="PF00651"/>
    </source>
</evidence>
<dbReference type="AlphaFoldDB" id="A0A1B8AXX0"/>
<evidence type="ECO:0000256" key="1">
    <source>
        <dbReference type="SAM" id="MobiDB-lite"/>
    </source>
</evidence>